<keyword evidence="3" id="KW-1185">Reference proteome</keyword>
<evidence type="ECO:0000256" key="1">
    <source>
        <dbReference type="SAM" id="MobiDB-lite"/>
    </source>
</evidence>
<feature type="region of interest" description="Disordered" evidence="1">
    <location>
        <begin position="1"/>
        <end position="76"/>
    </location>
</feature>
<accession>A0ABP9ISW0</accession>
<protein>
    <submittedName>
        <fullName evidence="2">Uncharacterized protein</fullName>
    </submittedName>
</protein>
<name>A0ABP9ISW0_9ACTN</name>
<feature type="compositionally biased region" description="Gly residues" evidence="1">
    <location>
        <begin position="47"/>
        <end position="59"/>
    </location>
</feature>
<evidence type="ECO:0000313" key="2">
    <source>
        <dbReference type="EMBL" id="GAA5009019.1"/>
    </source>
</evidence>
<feature type="region of interest" description="Disordered" evidence="1">
    <location>
        <begin position="88"/>
        <end position="115"/>
    </location>
</feature>
<proteinExistence type="predicted"/>
<feature type="compositionally biased region" description="Basic and acidic residues" evidence="1">
    <location>
        <begin position="30"/>
        <end position="41"/>
    </location>
</feature>
<dbReference type="Proteomes" id="UP001500610">
    <property type="component" value="Unassembled WGS sequence"/>
</dbReference>
<sequence length="144" mass="14617">MVRGGPRPVEADDDQGAAGSQVPTEGVEGIGERQVVDRGDAGDDVVGPGGKVGQGVGDGEGGRRRRGSQRARPCGDHRIRIDAVDRVGAGGEQAGQVTGAGTDVQRAPEPAGELPQDPAVVVGVVVPGVNGVEPVECLEEPMRR</sequence>
<gene>
    <name evidence="2" type="ORF">GCM10023257_64530</name>
</gene>
<evidence type="ECO:0000313" key="3">
    <source>
        <dbReference type="Proteomes" id="UP001500610"/>
    </source>
</evidence>
<dbReference type="EMBL" id="BAABIV010000032">
    <property type="protein sequence ID" value="GAA5009019.1"/>
    <property type="molecule type" value="Genomic_DNA"/>
</dbReference>
<comment type="caution">
    <text evidence="2">The sequence shown here is derived from an EMBL/GenBank/DDBJ whole genome shotgun (WGS) entry which is preliminary data.</text>
</comment>
<organism evidence="2 3">
    <name type="scientific">Streptomyces hyderabadensis</name>
    <dbReference type="NCBI Taxonomy" id="598549"/>
    <lineage>
        <taxon>Bacteria</taxon>
        <taxon>Bacillati</taxon>
        <taxon>Actinomycetota</taxon>
        <taxon>Actinomycetes</taxon>
        <taxon>Kitasatosporales</taxon>
        <taxon>Streptomycetaceae</taxon>
        <taxon>Streptomyces</taxon>
    </lineage>
</organism>
<reference evidence="3" key="1">
    <citation type="journal article" date="2019" name="Int. J. Syst. Evol. Microbiol.">
        <title>The Global Catalogue of Microorganisms (GCM) 10K type strain sequencing project: providing services to taxonomists for standard genome sequencing and annotation.</title>
        <authorList>
            <consortium name="The Broad Institute Genomics Platform"/>
            <consortium name="The Broad Institute Genome Sequencing Center for Infectious Disease"/>
            <person name="Wu L."/>
            <person name="Ma J."/>
        </authorList>
    </citation>
    <scope>NUCLEOTIDE SEQUENCE [LARGE SCALE GENOMIC DNA]</scope>
    <source>
        <strain evidence="3">JCM 17657</strain>
    </source>
</reference>